<dbReference type="PANTHER" id="PTHR23513">
    <property type="entry name" value="INTEGRAL MEMBRANE EFFLUX PROTEIN-RELATED"/>
    <property type="match status" value="1"/>
</dbReference>
<evidence type="ECO:0000256" key="5">
    <source>
        <dbReference type="ARBA" id="ARBA00023136"/>
    </source>
</evidence>
<name>A0ABU1PUV3_9PSEU</name>
<feature type="transmembrane region" description="Helical" evidence="6">
    <location>
        <begin position="171"/>
        <end position="190"/>
    </location>
</feature>
<dbReference type="PANTHER" id="PTHR23513:SF18">
    <property type="entry name" value="INTEGRAL MEMBRANE PROTEIN"/>
    <property type="match status" value="1"/>
</dbReference>
<evidence type="ECO:0000256" key="2">
    <source>
        <dbReference type="ARBA" id="ARBA00022475"/>
    </source>
</evidence>
<dbReference type="InterPro" id="IPR036259">
    <property type="entry name" value="MFS_trans_sf"/>
</dbReference>
<feature type="transmembrane region" description="Helical" evidence="6">
    <location>
        <begin position="264"/>
        <end position="282"/>
    </location>
</feature>
<dbReference type="Proteomes" id="UP001268819">
    <property type="component" value="Unassembled WGS sequence"/>
</dbReference>
<comment type="caution">
    <text evidence="8">The sequence shown here is derived from an EMBL/GenBank/DDBJ whole genome shotgun (WGS) entry which is preliminary data.</text>
</comment>
<accession>A0ABU1PUV3</accession>
<keyword evidence="2" id="KW-1003">Cell membrane</keyword>
<feature type="domain" description="Major facilitator superfamily (MFS) profile" evidence="7">
    <location>
        <begin position="1"/>
        <end position="403"/>
    </location>
</feature>
<reference evidence="8 9" key="1">
    <citation type="submission" date="2023-07" db="EMBL/GenBank/DDBJ databases">
        <title>Sequencing the genomes of 1000 actinobacteria strains.</title>
        <authorList>
            <person name="Klenk H.-P."/>
        </authorList>
    </citation>
    <scope>NUCLEOTIDE SEQUENCE [LARGE SCALE GENOMIC DNA]</scope>
    <source>
        <strain evidence="8 9">DSM 43749</strain>
    </source>
</reference>
<keyword evidence="3 6" id="KW-0812">Transmembrane</keyword>
<evidence type="ECO:0000256" key="6">
    <source>
        <dbReference type="SAM" id="Phobius"/>
    </source>
</evidence>
<evidence type="ECO:0000256" key="3">
    <source>
        <dbReference type="ARBA" id="ARBA00022692"/>
    </source>
</evidence>
<evidence type="ECO:0000256" key="1">
    <source>
        <dbReference type="ARBA" id="ARBA00004651"/>
    </source>
</evidence>
<gene>
    <name evidence="8" type="ORF">J2S66_002807</name>
</gene>
<dbReference type="Gene3D" id="1.20.1250.20">
    <property type="entry name" value="MFS general substrate transporter like domains"/>
    <property type="match status" value="1"/>
</dbReference>
<protein>
    <submittedName>
        <fullName evidence="8">MFS family permease</fullName>
    </submittedName>
</protein>
<dbReference type="InterPro" id="IPR011701">
    <property type="entry name" value="MFS"/>
</dbReference>
<feature type="transmembrane region" description="Helical" evidence="6">
    <location>
        <begin position="228"/>
        <end position="252"/>
    </location>
</feature>
<evidence type="ECO:0000313" key="9">
    <source>
        <dbReference type="Proteomes" id="UP001268819"/>
    </source>
</evidence>
<feature type="transmembrane region" description="Helical" evidence="6">
    <location>
        <begin position="16"/>
        <end position="36"/>
    </location>
</feature>
<keyword evidence="4 6" id="KW-1133">Transmembrane helix</keyword>
<evidence type="ECO:0000259" key="7">
    <source>
        <dbReference type="PROSITE" id="PS50850"/>
    </source>
</evidence>
<feature type="transmembrane region" description="Helical" evidence="6">
    <location>
        <begin position="375"/>
        <end position="397"/>
    </location>
</feature>
<dbReference type="RefSeq" id="WP_310307427.1">
    <property type="nucleotide sequence ID" value="NZ_BAAAXB010000001.1"/>
</dbReference>
<feature type="transmembrane region" description="Helical" evidence="6">
    <location>
        <begin position="350"/>
        <end position="369"/>
    </location>
</feature>
<sequence length="408" mass="40292">MTAPARLRRGPLSTSYLAFVSATGLSSLGDAAWMLALTTTLVGVASATTAGLLLALAGVPRVIALLGGGVAADRYGPVRVMVWTDLLRCAVMVVAAGVVLAVEPTAGVLAAVAAAMTVLGAFFVPASGALRPLLLPEEHLVRGNALYLIGLRAGQAAGGPVGAALLGLGGVVAVAVANAASFLVSAAAVARSRPEVPGPVPVPRDRVSVREGIAGGLRHVAGDRALRGLVLVVGLLELSAAGPVNIGLVLLAHSTGAGDVGAGLLLTAFTLGAALAFVLTLVRPVGRRAGPVLVLGACAQAVVLCSLGVLGALPALLAGYSVLGLVSALCGVVLVSLIQRRTPAPVRGRVMSIMSLVVFGAPLLGNAVIGISVDALGLTTTMVLHGLSAVAAVCVYASSPALRGARLD</sequence>
<dbReference type="Pfam" id="PF07690">
    <property type="entry name" value="MFS_1"/>
    <property type="match status" value="1"/>
</dbReference>
<dbReference type="InterPro" id="IPR020846">
    <property type="entry name" value="MFS_dom"/>
</dbReference>
<feature type="transmembrane region" description="Helical" evidence="6">
    <location>
        <begin position="80"/>
        <end position="102"/>
    </location>
</feature>
<keyword evidence="5 6" id="KW-0472">Membrane</keyword>
<feature type="transmembrane region" description="Helical" evidence="6">
    <location>
        <begin position="42"/>
        <end position="68"/>
    </location>
</feature>
<feature type="transmembrane region" description="Helical" evidence="6">
    <location>
        <begin position="108"/>
        <end position="133"/>
    </location>
</feature>
<comment type="subcellular location">
    <subcellularLocation>
        <location evidence="1">Cell membrane</location>
        <topology evidence="1">Multi-pass membrane protein</topology>
    </subcellularLocation>
</comment>
<evidence type="ECO:0000256" key="4">
    <source>
        <dbReference type="ARBA" id="ARBA00022989"/>
    </source>
</evidence>
<evidence type="ECO:0000313" key="8">
    <source>
        <dbReference type="EMBL" id="MDR6594423.1"/>
    </source>
</evidence>
<dbReference type="PROSITE" id="PS50850">
    <property type="entry name" value="MFS"/>
    <property type="match status" value="1"/>
</dbReference>
<feature type="transmembrane region" description="Helical" evidence="6">
    <location>
        <begin position="317"/>
        <end position="338"/>
    </location>
</feature>
<organism evidence="8 9">
    <name type="scientific">Saccharothrix longispora</name>
    <dbReference type="NCBI Taxonomy" id="33920"/>
    <lineage>
        <taxon>Bacteria</taxon>
        <taxon>Bacillati</taxon>
        <taxon>Actinomycetota</taxon>
        <taxon>Actinomycetes</taxon>
        <taxon>Pseudonocardiales</taxon>
        <taxon>Pseudonocardiaceae</taxon>
        <taxon>Saccharothrix</taxon>
    </lineage>
</organism>
<feature type="transmembrane region" description="Helical" evidence="6">
    <location>
        <begin position="289"/>
        <end position="311"/>
    </location>
</feature>
<dbReference type="CDD" id="cd06173">
    <property type="entry name" value="MFS_MefA_like"/>
    <property type="match status" value="1"/>
</dbReference>
<dbReference type="SUPFAM" id="SSF103473">
    <property type="entry name" value="MFS general substrate transporter"/>
    <property type="match status" value="1"/>
</dbReference>
<proteinExistence type="predicted"/>
<keyword evidence="9" id="KW-1185">Reference proteome</keyword>
<dbReference type="EMBL" id="JAVDSG010000001">
    <property type="protein sequence ID" value="MDR6594423.1"/>
    <property type="molecule type" value="Genomic_DNA"/>
</dbReference>